<dbReference type="Pfam" id="PF00557">
    <property type="entry name" value="Peptidase_M24"/>
    <property type="match status" value="1"/>
</dbReference>
<comment type="similarity">
    <text evidence="1">Belongs to the peptidase M24B family.</text>
</comment>
<dbReference type="Gene3D" id="3.90.230.10">
    <property type="entry name" value="Creatinase/methionine aminopeptidase superfamily"/>
    <property type="match status" value="1"/>
</dbReference>
<dbReference type="STRING" id="6689.A0A423UA16"/>
<evidence type="ECO:0000259" key="3">
    <source>
        <dbReference type="Pfam" id="PF16188"/>
    </source>
</evidence>
<organism evidence="4 5">
    <name type="scientific">Penaeus vannamei</name>
    <name type="common">Whiteleg shrimp</name>
    <name type="synonym">Litopenaeus vannamei</name>
    <dbReference type="NCBI Taxonomy" id="6689"/>
    <lineage>
        <taxon>Eukaryota</taxon>
        <taxon>Metazoa</taxon>
        <taxon>Ecdysozoa</taxon>
        <taxon>Arthropoda</taxon>
        <taxon>Crustacea</taxon>
        <taxon>Multicrustacea</taxon>
        <taxon>Malacostraca</taxon>
        <taxon>Eumalacostraca</taxon>
        <taxon>Eucarida</taxon>
        <taxon>Decapoda</taxon>
        <taxon>Dendrobranchiata</taxon>
        <taxon>Penaeoidea</taxon>
        <taxon>Penaeidae</taxon>
        <taxon>Penaeus</taxon>
    </lineage>
</organism>
<gene>
    <name evidence="4" type="ORF">C7M84_012074</name>
</gene>
<dbReference type="PANTHER" id="PTHR43763:SF6">
    <property type="entry name" value="XAA-PRO AMINOPEPTIDASE 1"/>
    <property type="match status" value="1"/>
</dbReference>
<dbReference type="InterPro" id="IPR032416">
    <property type="entry name" value="Peptidase_M24_C"/>
</dbReference>
<dbReference type="Pfam" id="PF16188">
    <property type="entry name" value="Peptidase_M24_C"/>
    <property type="match status" value="1"/>
</dbReference>
<feature type="domain" description="Peptidase M24" evidence="2">
    <location>
        <begin position="259"/>
        <end position="464"/>
    </location>
</feature>
<reference evidence="4 5" key="1">
    <citation type="submission" date="2018-04" db="EMBL/GenBank/DDBJ databases">
        <authorList>
            <person name="Zhang X."/>
            <person name="Yuan J."/>
            <person name="Li F."/>
            <person name="Xiang J."/>
        </authorList>
    </citation>
    <scope>NUCLEOTIDE SEQUENCE [LARGE SCALE GENOMIC DNA]</scope>
    <source>
        <tissue evidence="4">Muscle</tissue>
    </source>
</reference>
<protein>
    <submittedName>
        <fullName evidence="4">Xaa-Pro aminopeptidase 2</fullName>
    </submittedName>
</protein>
<dbReference type="EMBL" id="QCYY01000253">
    <property type="protein sequence ID" value="ROT85551.1"/>
    <property type="molecule type" value="Genomic_DNA"/>
</dbReference>
<dbReference type="FunFam" id="3.90.230.10:FF:000009">
    <property type="entry name" value="xaa-Pro aminopeptidase 2"/>
    <property type="match status" value="1"/>
</dbReference>
<dbReference type="AlphaFoldDB" id="A0A423UA16"/>
<proteinExistence type="inferred from homology"/>
<evidence type="ECO:0000313" key="4">
    <source>
        <dbReference type="EMBL" id="ROT85551.1"/>
    </source>
</evidence>
<dbReference type="PANTHER" id="PTHR43763">
    <property type="entry name" value="XAA-PRO AMINOPEPTIDASE 1"/>
    <property type="match status" value="1"/>
</dbReference>
<dbReference type="InterPro" id="IPR036005">
    <property type="entry name" value="Creatinase/aminopeptidase-like"/>
</dbReference>
<feature type="domain" description="Peptidase M24 C-terminal" evidence="3">
    <location>
        <begin position="476"/>
        <end position="540"/>
    </location>
</feature>
<name>A0A423UA16_PENVA</name>
<sequence length="542" mass="60272">MRTPLAAGKAAGYVVSYANASLQVRPLDNVGKGRWIRGLVTRTLSLQVRPLDTWVSYANGPLLQVRPLERGLVTRTRSLQVRPLDTWVSYAERLSLQPSPPTGKSWEEKVLEVRDEMRTAGTDVLVRLGSGRGGLAPQLRGSDIPFNPVFRSYALVTMNTVELFTPAEKVSAEVEEHLHVNQCEEMMCVTIQNYDDIFPRLTSFEDDPLVSTVTISSSYSFTSGASYAIYNAVPASKRRQAASPILFMKGRKNEVEVQGMTNAHLKDAVALCDFLALLENEVIAGTYWDELSAAAKSEEFRSQQEDFLSLSFDTISAAGPNAAVIHYSPSPETNRQIDDQSTYLLDSGAQYKDGTTDITRTLHFGVPTSFQIEAYTRVLMGAMDFAAMVFPVGFTLGDIDLLARRPLYEVGLDYRHGTSHGIGMCLFVHESANNAYEIGFFGSDEPGYYEDGEFGIRLETTLKVVHKDTPHDFVSPMLGFEPVALVPFEPKLINTTLLSRQQCEALNAYHATVRDVVGNELKNQERFEGYDWVLRKTEPLLC</sequence>
<reference evidence="4 5" key="2">
    <citation type="submission" date="2019-01" db="EMBL/GenBank/DDBJ databases">
        <title>The decoding of complex shrimp genome reveals the adaptation for benthos swimmer, frequently molting mechanism and breeding impact on genome.</title>
        <authorList>
            <person name="Sun Y."/>
            <person name="Gao Y."/>
            <person name="Yu Y."/>
        </authorList>
    </citation>
    <scope>NUCLEOTIDE SEQUENCE [LARGE SCALE GENOMIC DNA]</scope>
    <source>
        <tissue evidence="4">Muscle</tissue>
    </source>
</reference>
<keyword evidence="4" id="KW-0378">Hydrolase</keyword>
<dbReference type="InterPro" id="IPR050422">
    <property type="entry name" value="X-Pro_aminopeptidase_P"/>
</dbReference>
<dbReference type="InterPro" id="IPR000994">
    <property type="entry name" value="Pept_M24"/>
</dbReference>
<dbReference type="OrthoDB" id="9995434at2759"/>
<dbReference type="GO" id="GO:0070006">
    <property type="term" value="F:metalloaminopeptidase activity"/>
    <property type="evidence" value="ECO:0007669"/>
    <property type="project" value="InterPro"/>
</dbReference>
<dbReference type="Gene3D" id="3.40.350.10">
    <property type="entry name" value="Creatinase/prolidase N-terminal domain"/>
    <property type="match status" value="1"/>
</dbReference>
<dbReference type="InterPro" id="IPR033740">
    <property type="entry name" value="Pept_M24B"/>
</dbReference>
<keyword evidence="4" id="KW-0645">Protease</keyword>
<evidence type="ECO:0000259" key="2">
    <source>
        <dbReference type="Pfam" id="PF00557"/>
    </source>
</evidence>
<evidence type="ECO:0000313" key="5">
    <source>
        <dbReference type="Proteomes" id="UP000283509"/>
    </source>
</evidence>
<keyword evidence="5" id="KW-1185">Reference proteome</keyword>
<comment type="caution">
    <text evidence="4">The sequence shown here is derived from an EMBL/GenBank/DDBJ whole genome shotgun (WGS) entry which is preliminary data.</text>
</comment>
<dbReference type="InterPro" id="IPR029149">
    <property type="entry name" value="Creatin/AminoP/Spt16_N"/>
</dbReference>
<evidence type="ECO:0000256" key="1">
    <source>
        <dbReference type="ARBA" id="ARBA00008766"/>
    </source>
</evidence>
<keyword evidence="4" id="KW-0031">Aminopeptidase</keyword>
<accession>A0A423UA16</accession>
<dbReference type="SUPFAM" id="SSF55920">
    <property type="entry name" value="Creatinase/aminopeptidase"/>
    <property type="match status" value="1"/>
</dbReference>
<dbReference type="CDD" id="cd01085">
    <property type="entry name" value="APP"/>
    <property type="match status" value="1"/>
</dbReference>
<dbReference type="Pfam" id="PF16189">
    <property type="entry name" value="Creatinase_N_2"/>
    <property type="match status" value="1"/>
</dbReference>
<dbReference type="Proteomes" id="UP000283509">
    <property type="component" value="Unassembled WGS sequence"/>
</dbReference>